<keyword evidence="7" id="KW-0378">Hydrolase</keyword>
<comment type="function">
    <text evidence="2">Catalyzes the hydrolysis of N-formyl-L-kynurenine to L-kynurenine, the second step in the kynurenine pathway of tryptophan degradation.</text>
</comment>
<evidence type="ECO:0000256" key="11">
    <source>
        <dbReference type="ARBA" id="ARBA00060547"/>
    </source>
</evidence>
<dbReference type="EMBL" id="FOKI01000021">
    <property type="protein sequence ID" value="SFB25206.1"/>
    <property type="molecule type" value="Genomic_DNA"/>
</dbReference>
<dbReference type="GO" id="GO:0004061">
    <property type="term" value="F:arylformamidase activity"/>
    <property type="evidence" value="ECO:0007669"/>
    <property type="project" value="UniProtKB-EC"/>
</dbReference>
<protein>
    <recommendedName>
        <fullName evidence="5">Kynurenine formamidase</fullName>
        <ecNumber evidence="4">3.5.1.9</ecNumber>
    </recommendedName>
</protein>
<evidence type="ECO:0000256" key="1">
    <source>
        <dbReference type="ARBA" id="ARBA00001947"/>
    </source>
</evidence>
<evidence type="ECO:0000256" key="8">
    <source>
        <dbReference type="ARBA" id="ARBA00022833"/>
    </source>
</evidence>
<keyword evidence="13" id="KW-1185">Reference proteome</keyword>
<dbReference type="EC" id="3.5.1.9" evidence="4"/>
<keyword evidence="8" id="KW-0862">Zinc</keyword>
<keyword evidence="6" id="KW-0479">Metal-binding</keyword>
<keyword evidence="9" id="KW-0823">Tryptophan catabolism</keyword>
<accession>A0A1I0ZJB9</accession>
<evidence type="ECO:0000256" key="9">
    <source>
        <dbReference type="ARBA" id="ARBA00023079"/>
    </source>
</evidence>
<dbReference type="InterPro" id="IPR037175">
    <property type="entry name" value="KFase_sf"/>
</dbReference>
<dbReference type="PANTHER" id="PTHR31118:SF32">
    <property type="entry name" value="KYNURENINE FORMAMIDASE"/>
    <property type="match status" value="1"/>
</dbReference>
<dbReference type="RefSeq" id="WP_090041994.1">
    <property type="nucleotide sequence ID" value="NZ_FOKI01000021.1"/>
</dbReference>
<evidence type="ECO:0000313" key="13">
    <source>
        <dbReference type="Proteomes" id="UP000198619"/>
    </source>
</evidence>
<name>A0A1I0ZJB9_9CLOT</name>
<evidence type="ECO:0000256" key="10">
    <source>
        <dbReference type="ARBA" id="ARBA00048496"/>
    </source>
</evidence>
<evidence type="ECO:0000256" key="2">
    <source>
        <dbReference type="ARBA" id="ARBA00002204"/>
    </source>
</evidence>
<dbReference type="FunFam" id="3.50.30.50:FF:000001">
    <property type="entry name" value="Kynurenine formamidase"/>
    <property type="match status" value="1"/>
</dbReference>
<dbReference type="AlphaFoldDB" id="A0A1I0ZJB9"/>
<dbReference type="SUPFAM" id="SSF102198">
    <property type="entry name" value="Putative cyclase"/>
    <property type="match status" value="1"/>
</dbReference>
<dbReference type="GO" id="GO:0046872">
    <property type="term" value="F:metal ion binding"/>
    <property type="evidence" value="ECO:0007669"/>
    <property type="project" value="UniProtKB-KW"/>
</dbReference>
<evidence type="ECO:0000313" key="12">
    <source>
        <dbReference type="EMBL" id="SFB25206.1"/>
    </source>
</evidence>
<sequence>MGRFYDLTLELKEDIIVYPGDPNFEMEDICSISLGDSYNISSISMGTHTGTHIDASKHFYNESKTIDKISIDRLIGKVKVLDMGNLKEISKQDIEDFNIEEGDRIFFKTNNSKLLKNNIYSEDFVALTKDAAEYLVDKKVYTIGIDYLSIEKNNSEFNDVHLLLLEKDIVIVEGINLSDVEQGIYNFAALPLKIKDGDGAPARVVLWE</sequence>
<dbReference type="Pfam" id="PF04199">
    <property type="entry name" value="Cyclase"/>
    <property type="match status" value="1"/>
</dbReference>
<proteinExistence type="predicted"/>
<evidence type="ECO:0000256" key="6">
    <source>
        <dbReference type="ARBA" id="ARBA00022723"/>
    </source>
</evidence>
<evidence type="ECO:0000256" key="7">
    <source>
        <dbReference type="ARBA" id="ARBA00022801"/>
    </source>
</evidence>
<comment type="cofactor">
    <cofactor evidence="1">
        <name>Zn(2+)</name>
        <dbReference type="ChEBI" id="CHEBI:29105"/>
    </cofactor>
</comment>
<comment type="pathway">
    <text evidence="11">Amino-acid degradation; L-tryptophan degradation via kynurenine pathway; L-kynurenine from L-tryptophan: step 2/2.</text>
</comment>
<dbReference type="Proteomes" id="UP000198619">
    <property type="component" value="Unassembled WGS sequence"/>
</dbReference>
<evidence type="ECO:0000256" key="4">
    <source>
        <dbReference type="ARBA" id="ARBA00012930"/>
    </source>
</evidence>
<gene>
    <name evidence="12" type="ORF">SAMN04488528_102142</name>
</gene>
<dbReference type="InterPro" id="IPR007325">
    <property type="entry name" value="KFase/CYL"/>
</dbReference>
<dbReference type="STRING" id="84698.SAMN04488528_102142"/>
<dbReference type="OrthoDB" id="9796085at2"/>
<reference evidence="12 13" key="1">
    <citation type="submission" date="2016-10" db="EMBL/GenBank/DDBJ databases">
        <authorList>
            <person name="de Groot N.N."/>
        </authorList>
    </citation>
    <scope>NUCLEOTIDE SEQUENCE [LARGE SCALE GENOMIC DNA]</scope>
    <source>
        <strain evidence="12 13">DSM 12271</strain>
    </source>
</reference>
<evidence type="ECO:0000256" key="3">
    <source>
        <dbReference type="ARBA" id="ARBA00011738"/>
    </source>
</evidence>
<dbReference type="PANTHER" id="PTHR31118">
    <property type="entry name" value="CYCLASE-LIKE PROTEIN 2"/>
    <property type="match status" value="1"/>
</dbReference>
<evidence type="ECO:0000256" key="5">
    <source>
        <dbReference type="ARBA" id="ARBA00014889"/>
    </source>
</evidence>
<dbReference type="GO" id="GO:0019441">
    <property type="term" value="P:L-tryptophan catabolic process to kynurenine"/>
    <property type="evidence" value="ECO:0007669"/>
    <property type="project" value="InterPro"/>
</dbReference>
<comment type="catalytic activity">
    <reaction evidence="10">
        <text>N-formyl-L-kynurenine + H2O = L-kynurenine + formate + H(+)</text>
        <dbReference type="Rhea" id="RHEA:13009"/>
        <dbReference type="ChEBI" id="CHEBI:15377"/>
        <dbReference type="ChEBI" id="CHEBI:15378"/>
        <dbReference type="ChEBI" id="CHEBI:15740"/>
        <dbReference type="ChEBI" id="CHEBI:57959"/>
        <dbReference type="ChEBI" id="CHEBI:58629"/>
        <dbReference type="EC" id="3.5.1.9"/>
    </reaction>
</comment>
<dbReference type="Gene3D" id="3.50.30.50">
    <property type="entry name" value="Putative cyclase"/>
    <property type="match status" value="1"/>
</dbReference>
<organism evidence="12 13">
    <name type="scientific">Clostridium frigidicarnis</name>
    <dbReference type="NCBI Taxonomy" id="84698"/>
    <lineage>
        <taxon>Bacteria</taxon>
        <taxon>Bacillati</taxon>
        <taxon>Bacillota</taxon>
        <taxon>Clostridia</taxon>
        <taxon>Eubacteriales</taxon>
        <taxon>Clostridiaceae</taxon>
        <taxon>Clostridium</taxon>
    </lineage>
</organism>
<comment type="subunit">
    <text evidence="3">Homodimer.</text>
</comment>